<evidence type="ECO:0000313" key="2">
    <source>
        <dbReference type="EMBL" id="CAH3162078.1"/>
    </source>
</evidence>
<feature type="region of interest" description="Disordered" evidence="1">
    <location>
        <begin position="24"/>
        <end position="44"/>
    </location>
</feature>
<protein>
    <recommendedName>
        <fullName evidence="4">Maturase K</fullName>
    </recommendedName>
</protein>
<keyword evidence="3" id="KW-1185">Reference proteome</keyword>
<dbReference type="EMBL" id="CALNXK010000122">
    <property type="protein sequence ID" value="CAH3162078.1"/>
    <property type="molecule type" value="Genomic_DNA"/>
</dbReference>
<evidence type="ECO:0008006" key="4">
    <source>
        <dbReference type="Google" id="ProtNLM"/>
    </source>
</evidence>
<gene>
    <name evidence="2" type="ORF">PLOB_00005143</name>
</gene>
<organism evidence="2 3">
    <name type="scientific">Porites lobata</name>
    <dbReference type="NCBI Taxonomy" id="104759"/>
    <lineage>
        <taxon>Eukaryota</taxon>
        <taxon>Metazoa</taxon>
        <taxon>Cnidaria</taxon>
        <taxon>Anthozoa</taxon>
        <taxon>Hexacorallia</taxon>
        <taxon>Scleractinia</taxon>
        <taxon>Fungiina</taxon>
        <taxon>Poritidae</taxon>
        <taxon>Porites</taxon>
    </lineage>
</organism>
<accession>A0ABN8QCV4</accession>
<proteinExistence type="predicted"/>
<comment type="caution">
    <text evidence="2">The sequence shown here is derived from an EMBL/GenBank/DDBJ whole genome shotgun (WGS) entry which is preliminary data.</text>
</comment>
<feature type="non-terminal residue" evidence="2">
    <location>
        <position position="1"/>
    </location>
</feature>
<reference evidence="2 3" key="1">
    <citation type="submission" date="2022-05" db="EMBL/GenBank/DDBJ databases">
        <authorList>
            <consortium name="Genoscope - CEA"/>
            <person name="William W."/>
        </authorList>
    </citation>
    <scope>NUCLEOTIDE SEQUENCE [LARGE SCALE GENOMIC DNA]</scope>
</reference>
<name>A0ABN8QCV4_9CNID</name>
<evidence type="ECO:0000256" key="1">
    <source>
        <dbReference type="SAM" id="MobiDB-lite"/>
    </source>
</evidence>
<sequence length="195" mass="22633">KRTTTKVSLISTYVICLIGNCKKKNKRNSTNSIRSNPNEVPTSDPKEISNILNKYFATSKEHAVPFFLKSNCLPLPSIFFRDCSYLLYDINRQTAPVSILNQFVKTSPIHNYRTRSVSSDSFYVKFSRTDKMYAFFTRIGAQIWNSIPYSIKILKRSSFRKKIKELLLNFLRSEDDYVEVSRLIKLFNTLVNLSS</sequence>
<evidence type="ECO:0000313" key="3">
    <source>
        <dbReference type="Proteomes" id="UP001159405"/>
    </source>
</evidence>
<feature type="compositionally biased region" description="Polar residues" evidence="1">
    <location>
        <begin position="28"/>
        <end position="41"/>
    </location>
</feature>
<dbReference type="Proteomes" id="UP001159405">
    <property type="component" value="Unassembled WGS sequence"/>
</dbReference>